<dbReference type="Proteomes" id="UP000322267">
    <property type="component" value="Unassembled WGS sequence"/>
</dbReference>
<dbReference type="AlphaFoldDB" id="A0A5D4P1Y7"/>
<comment type="caution">
    <text evidence="1">The sequence shown here is derived from an EMBL/GenBank/DDBJ whole genome shotgun (WGS) entry which is preliminary data.</text>
</comment>
<sequence>MKCLCDSGDTFELMIEGDVGADPFWCKKCYCNLDINDLSLSESLKDELIDWAEGYGEWIDWDFDRIRPGGIQLEEKHNRIGIELTEKARRELHPNYQVEFSPSSMAKMYCKRKF</sequence>
<name>A0A5D4P1Y7_9BACI</name>
<accession>A0A5D4P1Y7</accession>
<evidence type="ECO:0000313" key="2">
    <source>
        <dbReference type="Proteomes" id="UP000322267"/>
    </source>
</evidence>
<gene>
    <name evidence="1" type="ORF">FZC78_02015</name>
</gene>
<reference evidence="1 2" key="1">
    <citation type="submission" date="2019-08" db="EMBL/GenBank/DDBJ databases">
        <title>Bacillus genomes from the desert of Cuatro Cienegas, Coahuila.</title>
        <authorList>
            <person name="Olmedo-Alvarez G."/>
        </authorList>
    </citation>
    <scope>NUCLEOTIDE SEQUENCE [LARGE SCALE GENOMIC DNA]</scope>
    <source>
        <strain evidence="1 2">CH34_1T</strain>
    </source>
</reference>
<evidence type="ECO:0000313" key="1">
    <source>
        <dbReference type="EMBL" id="TYS19828.1"/>
    </source>
</evidence>
<dbReference type="EMBL" id="VTEI01000001">
    <property type="protein sequence ID" value="TYS19828.1"/>
    <property type="molecule type" value="Genomic_DNA"/>
</dbReference>
<organism evidence="1 2">
    <name type="scientific">Rossellomorea vietnamensis</name>
    <dbReference type="NCBI Taxonomy" id="218284"/>
    <lineage>
        <taxon>Bacteria</taxon>
        <taxon>Bacillati</taxon>
        <taxon>Bacillota</taxon>
        <taxon>Bacilli</taxon>
        <taxon>Bacillales</taxon>
        <taxon>Bacillaceae</taxon>
        <taxon>Rossellomorea</taxon>
    </lineage>
</organism>
<dbReference type="OrthoDB" id="2084083at2"/>
<proteinExistence type="predicted"/>
<dbReference type="RefSeq" id="WP_148938020.1">
    <property type="nucleotide sequence ID" value="NZ_JBNILZ010000031.1"/>
</dbReference>
<protein>
    <submittedName>
        <fullName evidence="1">Uncharacterized protein</fullName>
    </submittedName>
</protein>